<dbReference type="OrthoDB" id="5147813at2"/>
<dbReference type="Proteomes" id="UP000265325">
    <property type="component" value="Unassembled WGS sequence"/>
</dbReference>
<protein>
    <submittedName>
        <fullName evidence="2">Uncharacterized protein</fullName>
    </submittedName>
</protein>
<feature type="compositionally biased region" description="Polar residues" evidence="1">
    <location>
        <begin position="93"/>
        <end position="102"/>
    </location>
</feature>
<organism evidence="2 3">
    <name type="scientific">Streptomyces showdoensis</name>
    <dbReference type="NCBI Taxonomy" id="68268"/>
    <lineage>
        <taxon>Bacteria</taxon>
        <taxon>Bacillati</taxon>
        <taxon>Actinomycetota</taxon>
        <taxon>Actinomycetes</taxon>
        <taxon>Kitasatosporales</taxon>
        <taxon>Streptomycetaceae</taxon>
        <taxon>Streptomyces</taxon>
    </lineage>
</organism>
<feature type="compositionally biased region" description="Basic and acidic residues" evidence="1">
    <location>
        <begin position="77"/>
        <end position="86"/>
    </location>
</feature>
<dbReference type="EMBL" id="LAQS01000020">
    <property type="protein sequence ID" value="KKZ73031.1"/>
    <property type="molecule type" value="Genomic_DNA"/>
</dbReference>
<evidence type="ECO:0000313" key="2">
    <source>
        <dbReference type="EMBL" id="KKZ73031.1"/>
    </source>
</evidence>
<comment type="caution">
    <text evidence="2">The sequence shown here is derived from an EMBL/GenBank/DDBJ whole genome shotgun (WGS) entry which is preliminary data.</text>
</comment>
<gene>
    <name evidence="2" type="ORF">VO63_14710</name>
</gene>
<accession>A0A2P2GNE8</accession>
<evidence type="ECO:0000256" key="1">
    <source>
        <dbReference type="SAM" id="MobiDB-lite"/>
    </source>
</evidence>
<dbReference type="AlphaFoldDB" id="A0A2P2GNE8"/>
<sequence>MVMIKHLPQDGAVQRDLHGESAEWSITDHLMAAAVDHLAVANWMFQAVNTGEDDETPDPPQPIPRPGLKDDEDDENDGHGEHDGDGHGAGGPSRTNAETISPTALARFFG</sequence>
<reference evidence="2 3" key="1">
    <citation type="submission" date="2015-05" db="EMBL/GenBank/DDBJ databases">
        <title>Draft Genome assembly of Streptomyces showdoensis.</title>
        <authorList>
            <person name="Thapa K.K."/>
            <person name="Metsa-Ketela M."/>
        </authorList>
    </citation>
    <scope>NUCLEOTIDE SEQUENCE [LARGE SCALE GENOMIC DNA]</scope>
    <source>
        <strain evidence="2 3">ATCC 15227</strain>
    </source>
</reference>
<evidence type="ECO:0000313" key="3">
    <source>
        <dbReference type="Proteomes" id="UP000265325"/>
    </source>
</evidence>
<feature type="region of interest" description="Disordered" evidence="1">
    <location>
        <begin position="49"/>
        <end position="110"/>
    </location>
</feature>
<keyword evidence="3" id="KW-1185">Reference proteome</keyword>
<name>A0A2P2GNE8_STREW</name>
<proteinExistence type="predicted"/>